<organism evidence="10">
    <name type="scientific">Chaetoceros debilis</name>
    <dbReference type="NCBI Taxonomy" id="122233"/>
    <lineage>
        <taxon>Eukaryota</taxon>
        <taxon>Sar</taxon>
        <taxon>Stramenopiles</taxon>
        <taxon>Ochrophyta</taxon>
        <taxon>Bacillariophyta</taxon>
        <taxon>Coscinodiscophyceae</taxon>
        <taxon>Chaetocerotophycidae</taxon>
        <taxon>Chaetocerotales</taxon>
        <taxon>Chaetocerotaceae</taxon>
        <taxon>Chaetoceros</taxon>
    </lineage>
</organism>
<sequence>MTIFSFSSAILLLLVCSSDALEGNSEGQPQSLTDTICAGRPRSQCDVELDVPSACATTGNVFIPSCPIVFFLHGAGGNNDNFKNRSGVHEAGYIGVYPQGEAGWNTGPKNSNNCDWTDYSCTTDPDEGDLVKAIIAEIRSQGGTGNVYVSGTSNGAALAHRLAANGGTELPIKGIIATVTQLLSSPPRSGPGTLNYNQPSSSRGNPAVSILSIMGTDDDLIPYEGGSSGVFGGDDSFQLMPALTSMSTWATHNGCSGSYTNSEFSSDQGDNTATLYDYSAGCPPGVLVEHYAVNGGKHNAGGAKIDGARIDPLDFVARVEAGGTPGPPNPPPSPPAPSPTPPGSCINDASWRGKFNDLHTCDHVARDPTIRCSWESSDNVSANVACVAACDPNCATSPGPSSAPSTAPCSNVESFTFLVGKKNKEVGCSWIKNGKRRGKYCTVPAVSASCPLECNSCPGCQDDSEFEFGLKNKNKSVTCEWIANGKKPDKRRKQYCKDESDILLACPLSCGTC</sequence>
<feature type="region of interest" description="Disordered" evidence="8">
    <location>
        <begin position="319"/>
        <end position="346"/>
    </location>
</feature>
<evidence type="ECO:0000256" key="8">
    <source>
        <dbReference type="SAM" id="MobiDB-lite"/>
    </source>
</evidence>
<evidence type="ECO:0000313" key="10">
    <source>
        <dbReference type="EMBL" id="CAE0470509.1"/>
    </source>
</evidence>
<keyword evidence="2" id="KW-0964">Secreted</keyword>
<evidence type="ECO:0008006" key="11">
    <source>
        <dbReference type="Google" id="ProtNLM"/>
    </source>
</evidence>
<feature type="compositionally biased region" description="Pro residues" evidence="8">
    <location>
        <begin position="325"/>
        <end position="342"/>
    </location>
</feature>
<dbReference type="SUPFAM" id="SSF53474">
    <property type="entry name" value="alpha/beta-Hydrolases"/>
    <property type="match status" value="1"/>
</dbReference>
<dbReference type="GO" id="GO:0030600">
    <property type="term" value="F:feruloyl esterase activity"/>
    <property type="evidence" value="ECO:0007669"/>
    <property type="project" value="InterPro"/>
</dbReference>
<keyword evidence="4 9" id="KW-0732">Signal</keyword>
<evidence type="ECO:0000256" key="4">
    <source>
        <dbReference type="ARBA" id="ARBA00022729"/>
    </source>
</evidence>
<dbReference type="GO" id="GO:0005576">
    <property type="term" value="C:extracellular region"/>
    <property type="evidence" value="ECO:0007669"/>
    <property type="project" value="UniProtKB-SubCell"/>
</dbReference>
<dbReference type="InterPro" id="IPR029058">
    <property type="entry name" value="AB_hydrolase_fold"/>
</dbReference>
<accession>A0A7S3QAT6</accession>
<protein>
    <recommendedName>
        <fullName evidence="11">Feruloyl esterase</fullName>
    </recommendedName>
</protein>
<evidence type="ECO:0000256" key="3">
    <source>
        <dbReference type="ARBA" id="ARBA00022651"/>
    </source>
</evidence>
<name>A0A7S3QAT6_9STRA</name>
<evidence type="ECO:0000256" key="7">
    <source>
        <dbReference type="ARBA" id="ARBA00023326"/>
    </source>
</evidence>
<dbReference type="Gene3D" id="3.40.50.1820">
    <property type="entry name" value="alpha/beta hydrolase"/>
    <property type="match status" value="1"/>
</dbReference>
<dbReference type="GO" id="GO:0045493">
    <property type="term" value="P:xylan catabolic process"/>
    <property type="evidence" value="ECO:0007669"/>
    <property type="project" value="UniProtKB-KW"/>
</dbReference>
<proteinExistence type="predicted"/>
<dbReference type="AlphaFoldDB" id="A0A7S3QAT6"/>
<dbReference type="PANTHER" id="PTHR38050">
    <property type="match status" value="1"/>
</dbReference>
<feature type="signal peptide" evidence="9">
    <location>
        <begin position="1"/>
        <end position="20"/>
    </location>
</feature>
<keyword evidence="6" id="KW-0119">Carbohydrate metabolism</keyword>
<dbReference type="EMBL" id="HBIO01019956">
    <property type="protein sequence ID" value="CAE0470509.1"/>
    <property type="molecule type" value="Transcribed_RNA"/>
</dbReference>
<keyword evidence="3" id="KW-0858">Xylan degradation</keyword>
<evidence type="ECO:0000256" key="1">
    <source>
        <dbReference type="ARBA" id="ARBA00004613"/>
    </source>
</evidence>
<feature type="chain" id="PRO_5030806397" description="Feruloyl esterase" evidence="9">
    <location>
        <begin position="21"/>
        <end position="513"/>
    </location>
</feature>
<reference evidence="10" key="1">
    <citation type="submission" date="2021-01" db="EMBL/GenBank/DDBJ databases">
        <authorList>
            <person name="Corre E."/>
            <person name="Pelletier E."/>
            <person name="Niang G."/>
            <person name="Scheremetjew M."/>
            <person name="Finn R."/>
            <person name="Kale V."/>
            <person name="Holt S."/>
            <person name="Cochrane G."/>
            <person name="Meng A."/>
            <person name="Brown T."/>
            <person name="Cohen L."/>
        </authorList>
    </citation>
    <scope>NUCLEOTIDE SEQUENCE</scope>
    <source>
        <strain evidence="10">MM31A-1</strain>
    </source>
</reference>
<dbReference type="PANTHER" id="PTHR38050:SF2">
    <property type="entry name" value="FERULOYL ESTERASE C-RELATED"/>
    <property type="match status" value="1"/>
</dbReference>
<keyword evidence="5" id="KW-0378">Hydrolase</keyword>
<evidence type="ECO:0000256" key="9">
    <source>
        <dbReference type="SAM" id="SignalP"/>
    </source>
</evidence>
<evidence type="ECO:0000256" key="6">
    <source>
        <dbReference type="ARBA" id="ARBA00023277"/>
    </source>
</evidence>
<gene>
    <name evidence="10" type="ORF">CDEB00056_LOCUS15362</name>
</gene>
<keyword evidence="7" id="KW-0624">Polysaccharide degradation</keyword>
<dbReference type="InterPro" id="IPR043595">
    <property type="entry name" value="FaeB/C/D"/>
</dbReference>
<evidence type="ECO:0000256" key="5">
    <source>
        <dbReference type="ARBA" id="ARBA00022801"/>
    </source>
</evidence>
<comment type="subcellular location">
    <subcellularLocation>
        <location evidence="1">Secreted</location>
    </subcellularLocation>
</comment>
<evidence type="ECO:0000256" key="2">
    <source>
        <dbReference type="ARBA" id="ARBA00022525"/>
    </source>
</evidence>